<dbReference type="AlphaFoldDB" id="A0A0L6VAH0"/>
<feature type="non-terminal residue" evidence="1">
    <location>
        <position position="1"/>
    </location>
</feature>
<keyword evidence="2" id="KW-1185">Reference proteome</keyword>
<reference evidence="1 2" key="1">
    <citation type="submission" date="2015-08" db="EMBL/GenBank/DDBJ databases">
        <title>Next Generation Sequencing and Analysis of the Genome of Puccinia sorghi L Schw, the Causal Agent of Maize Common Rust.</title>
        <authorList>
            <person name="Rochi L."/>
            <person name="Burguener G."/>
            <person name="Darino M."/>
            <person name="Turjanski A."/>
            <person name="Kreff E."/>
            <person name="Dieguez M.J."/>
            <person name="Sacco F."/>
        </authorList>
    </citation>
    <scope>NUCLEOTIDE SEQUENCE [LARGE SCALE GENOMIC DNA]</scope>
    <source>
        <strain evidence="1 2">RO10H11247</strain>
    </source>
</reference>
<sequence>NITQDHMSQWGLSDGIIAQLRDNVLKYKKSLHHPKF</sequence>
<gene>
    <name evidence="1" type="ORF">VP01_2092g1</name>
</gene>
<protein>
    <submittedName>
        <fullName evidence="1">Uncharacterized protein</fullName>
    </submittedName>
</protein>
<accession>A0A0L6VAH0</accession>
<organism evidence="1 2">
    <name type="scientific">Puccinia sorghi</name>
    <dbReference type="NCBI Taxonomy" id="27349"/>
    <lineage>
        <taxon>Eukaryota</taxon>
        <taxon>Fungi</taxon>
        <taxon>Dikarya</taxon>
        <taxon>Basidiomycota</taxon>
        <taxon>Pucciniomycotina</taxon>
        <taxon>Pucciniomycetes</taxon>
        <taxon>Pucciniales</taxon>
        <taxon>Pucciniaceae</taxon>
        <taxon>Puccinia</taxon>
    </lineage>
</organism>
<evidence type="ECO:0000313" key="1">
    <source>
        <dbReference type="EMBL" id="KNZ57709.1"/>
    </source>
</evidence>
<dbReference type="Proteomes" id="UP000037035">
    <property type="component" value="Unassembled WGS sequence"/>
</dbReference>
<proteinExistence type="predicted"/>
<dbReference type="VEuPathDB" id="FungiDB:VP01_2092g1"/>
<dbReference type="EMBL" id="LAVV01006940">
    <property type="protein sequence ID" value="KNZ57709.1"/>
    <property type="molecule type" value="Genomic_DNA"/>
</dbReference>
<comment type="caution">
    <text evidence="1">The sequence shown here is derived from an EMBL/GenBank/DDBJ whole genome shotgun (WGS) entry which is preliminary data.</text>
</comment>
<evidence type="ECO:0000313" key="2">
    <source>
        <dbReference type="Proteomes" id="UP000037035"/>
    </source>
</evidence>
<name>A0A0L6VAH0_9BASI</name>
<dbReference type="OrthoDB" id="10659959at2759"/>